<evidence type="ECO:0000256" key="15">
    <source>
        <dbReference type="ARBA" id="ARBA00023828"/>
    </source>
</evidence>
<keyword evidence="11" id="KW-0804">Transcription</keyword>
<sequence length="919" mass="104632">LKETNPDLRVLLSVGGWTHASRGFNDVSKSAANIKTFAKNSVKFLRDNKFDGLDLDWEYPGAKDQGAEPHSKTGYTKLVKKLGEVFQEEAEETGKEKLLLTCATGTCLIHLKPIARLVSIRLAAARHRIEAGYEVEEVCKYFDFVSVMTYDYHGSWDGKTGHNSPLYAMRHERKKFREWNINSSMHVWVELGCPKEKLNIGLSAYGRAFSLMGEMGIGHGKSLARRKSSIGMKASAAEAGKYTREAGVLSYYEICELLKNNPSNRVYWHREMGVPYVSSKSLWIGFDNVRSVTLKMKFLKDHGYGGVIIWSFDLDDKIGDVCNEGPFPLFNAAKRELLILPDHLMDEISNRNNDYIKTELITKLMKHFLPEDKSSRLSSDMVKLFTELIFVFVTQAFTRTIQQASSEGTIQMSSTNLKHPSGSFSQKSLSNSSLGDGQSVYCVCRSSDCSTFMIACDVCNIWYHGNCIGMSEKESAKVESFFCHQCRHKKPSLQIKYSKPLKEIEEKLSKCIRRRLRKEAELLNPSLKQMDAPSLTREHSSSADQFINEDSTSNQSDSSSSSANLMARQKQVSHGNTSHTNRSNDEHEVKHTTKRTLTTKNVSTSEKRKRNISGSAVVAIKREPQINFNDDDDTKNLSARRRRRRTTEPPARQCYGPGCVFEARSASKYCSDKCGLELARNRLLQFLPMRLMQWQTIPSVADTLNKAAMEEIRIEIDQIKQRLTVLDERQRQLDEIIERGKQLKATKDADKVDAANDEPDGMCFCILCNQEISQKSYIRHVDKCFIRFESQVSYGSNVKSNIEGLFCDNYDRTNNLYCKRLKVICPEHARDPKISPDEACGCPLEKNLFEVSDELCTAPKRACSKHFKWDRRRRAQIDLERLHELMRFEELVEKENRLRTALNERGSVAGLLLHKTTAH</sequence>
<dbReference type="InterPro" id="IPR019787">
    <property type="entry name" value="Znf_PHD-finger"/>
</dbReference>
<dbReference type="InterPro" id="IPR037869">
    <property type="entry name" value="Spp1/CFP1"/>
</dbReference>
<dbReference type="GO" id="GO:0003677">
    <property type="term" value="F:DNA binding"/>
    <property type="evidence" value="ECO:0007669"/>
    <property type="project" value="UniProtKB-KW"/>
</dbReference>
<feature type="compositionally biased region" description="Polar residues" evidence="19">
    <location>
        <begin position="570"/>
        <end position="581"/>
    </location>
</feature>
<feature type="non-terminal residue" evidence="22">
    <location>
        <position position="1"/>
    </location>
</feature>
<dbReference type="InterPro" id="IPR011011">
    <property type="entry name" value="Znf_FYVE_PHD"/>
</dbReference>
<dbReference type="PROSITE" id="PS51910">
    <property type="entry name" value="GH18_2"/>
    <property type="match status" value="1"/>
</dbReference>
<comment type="subcellular location">
    <subcellularLocation>
        <location evidence="1">Nucleus</location>
    </subcellularLocation>
</comment>
<dbReference type="FunFam" id="3.10.50.10:FF:000001">
    <property type="entry name" value="Chitinase 3-like 1"/>
    <property type="match status" value="1"/>
</dbReference>
<evidence type="ECO:0000256" key="9">
    <source>
        <dbReference type="ARBA" id="ARBA00023125"/>
    </source>
</evidence>
<dbReference type="Gene3D" id="3.30.40.10">
    <property type="entry name" value="Zinc/RING finger domain, C3HC4 (zinc finger)"/>
    <property type="match status" value="1"/>
</dbReference>
<feature type="compositionally biased region" description="Low complexity" evidence="19">
    <location>
        <begin position="551"/>
        <end position="562"/>
    </location>
</feature>
<dbReference type="InterPro" id="IPR011583">
    <property type="entry name" value="Chitinase_II/V-like_cat"/>
</dbReference>
<evidence type="ECO:0000259" key="21">
    <source>
        <dbReference type="PROSITE" id="PS51910"/>
    </source>
</evidence>
<keyword evidence="9" id="KW-0238">DNA-binding</keyword>
<dbReference type="Gene3D" id="3.20.20.80">
    <property type="entry name" value="Glycosidases"/>
    <property type="match status" value="1"/>
</dbReference>
<dbReference type="SUPFAM" id="SSF54556">
    <property type="entry name" value="Chitinase insertion domain"/>
    <property type="match status" value="1"/>
</dbReference>
<dbReference type="GO" id="GO:0008061">
    <property type="term" value="F:chitin binding"/>
    <property type="evidence" value="ECO:0007669"/>
    <property type="project" value="InterPro"/>
</dbReference>
<dbReference type="SUPFAM" id="SSF57903">
    <property type="entry name" value="FYVE/PHD zinc finger"/>
    <property type="match status" value="1"/>
</dbReference>
<organism evidence="22 23">
    <name type="scientific">Adineta ricciae</name>
    <name type="common">Rotifer</name>
    <dbReference type="NCBI Taxonomy" id="249248"/>
    <lineage>
        <taxon>Eukaryota</taxon>
        <taxon>Metazoa</taxon>
        <taxon>Spiralia</taxon>
        <taxon>Gnathifera</taxon>
        <taxon>Rotifera</taxon>
        <taxon>Eurotatoria</taxon>
        <taxon>Bdelloidea</taxon>
        <taxon>Adinetida</taxon>
        <taxon>Adinetidae</taxon>
        <taxon>Adineta</taxon>
    </lineage>
</organism>
<dbReference type="Pfam" id="PF00704">
    <property type="entry name" value="Glyco_hydro_18"/>
    <property type="match status" value="1"/>
</dbReference>
<evidence type="ECO:0000256" key="14">
    <source>
        <dbReference type="ARBA" id="ARBA00023295"/>
    </source>
</evidence>
<feature type="region of interest" description="Disordered" evidence="19">
    <location>
        <begin position="414"/>
        <end position="435"/>
    </location>
</feature>
<feature type="domain" description="GH18" evidence="21">
    <location>
        <begin position="1"/>
        <end position="340"/>
    </location>
</feature>
<evidence type="ECO:0000256" key="16">
    <source>
        <dbReference type="PROSITE-ProRule" id="PRU00146"/>
    </source>
</evidence>
<feature type="coiled-coil region" evidence="18">
    <location>
        <begin position="709"/>
        <end position="746"/>
    </location>
</feature>
<evidence type="ECO:0000256" key="11">
    <source>
        <dbReference type="ARBA" id="ARBA00023163"/>
    </source>
</evidence>
<evidence type="ECO:0000256" key="6">
    <source>
        <dbReference type="ARBA" id="ARBA00022801"/>
    </source>
</evidence>
<dbReference type="GO" id="GO:0006281">
    <property type="term" value="P:DNA repair"/>
    <property type="evidence" value="ECO:0007669"/>
    <property type="project" value="UniProtKB-KW"/>
</dbReference>
<evidence type="ECO:0000256" key="2">
    <source>
        <dbReference type="ARBA" id="ARBA00009359"/>
    </source>
</evidence>
<evidence type="ECO:0000256" key="4">
    <source>
        <dbReference type="ARBA" id="ARBA00022763"/>
    </source>
</evidence>
<evidence type="ECO:0000256" key="5">
    <source>
        <dbReference type="ARBA" id="ARBA00022771"/>
    </source>
</evidence>
<dbReference type="InterPro" id="IPR017853">
    <property type="entry name" value="GH"/>
</dbReference>
<evidence type="ECO:0000313" key="23">
    <source>
        <dbReference type="Proteomes" id="UP000663828"/>
    </source>
</evidence>
<dbReference type="InterPro" id="IPR001223">
    <property type="entry name" value="Glyco_hydro18_cat"/>
</dbReference>
<dbReference type="GO" id="GO:0045893">
    <property type="term" value="P:positive regulation of DNA-templated transcription"/>
    <property type="evidence" value="ECO:0007669"/>
    <property type="project" value="TreeGrafter"/>
</dbReference>
<dbReference type="InterPro" id="IPR018552">
    <property type="entry name" value="CENP-X"/>
</dbReference>
<evidence type="ECO:0000256" key="19">
    <source>
        <dbReference type="SAM" id="MobiDB-lite"/>
    </source>
</evidence>
<keyword evidence="12" id="KW-0234">DNA repair</keyword>
<name>A0A816C224_ADIRI</name>
<dbReference type="PROSITE" id="PS01095">
    <property type="entry name" value="GH18_1"/>
    <property type="match status" value="1"/>
</dbReference>
<reference evidence="22" key="1">
    <citation type="submission" date="2021-02" db="EMBL/GenBank/DDBJ databases">
        <authorList>
            <person name="Nowell W R."/>
        </authorList>
    </citation>
    <scope>NUCLEOTIDE SEQUENCE</scope>
</reference>
<dbReference type="Pfam" id="PF00628">
    <property type="entry name" value="PHD"/>
    <property type="match status" value="1"/>
</dbReference>
<dbReference type="SMART" id="SM00249">
    <property type="entry name" value="PHD"/>
    <property type="match status" value="1"/>
</dbReference>
<dbReference type="CDD" id="cd22921">
    <property type="entry name" value="HFD_CENP-X"/>
    <property type="match status" value="1"/>
</dbReference>
<keyword evidence="23" id="KW-1185">Reference proteome</keyword>
<dbReference type="InterPro" id="IPR029070">
    <property type="entry name" value="Chitinase_insertion_sf"/>
</dbReference>
<dbReference type="PROSITE" id="PS50016">
    <property type="entry name" value="ZF_PHD_2"/>
    <property type="match status" value="1"/>
</dbReference>
<dbReference type="InterPro" id="IPR001965">
    <property type="entry name" value="Znf_PHD"/>
</dbReference>
<dbReference type="PANTHER" id="PTHR46174">
    <property type="entry name" value="CXXC-TYPE ZINC FINGER PROTEIN 1"/>
    <property type="match status" value="1"/>
</dbReference>
<dbReference type="SMART" id="SM00636">
    <property type="entry name" value="Glyco_18"/>
    <property type="match status" value="1"/>
</dbReference>
<evidence type="ECO:0000259" key="20">
    <source>
        <dbReference type="PROSITE" id="PS50016"/>
    </source>
</evidence>
<dbReference type="PROSITE" id="PS01359">
    <property type="entry name" value="ZF_PHD_1"/>
    <property type="match status" value="1"/>
</dbReference>
<comment type="caution">
    <text evidence="22">The sequence shown here is derived from an EMBL/GenBank/DDBJ whole genome shotgun (WGS) entry which is preliminary data.</text>
</comment>
<dbReference type="GO" id="GO:0006032">
    <property type="term" value="P:chitin catabolic process"/>
    <property type="evidence" value="ECO:0007669"/>
    <property type="project" value="UniProtKB-ARBA"/>
</dbReference>
<keyword evidence="5 16" id="KW-0863">Zinc-finger</keyword>
<keyword evidence="10" id="KW-1015">Disulfide bond</keyword>
<dbReference type="AlphaFoldDB" id="A0A816C224"/>
<feature type="region of interest" description="Disordered" evidence="19">
    <location>
        <begin position="524"/>
        <end position="652"/>
    </location>
</feature>
<keyword evidence="13" id="KW-0539">Nucleus</keyword>
<keyword evidence="7" id="KW-0862">Zinc</keyword>
<dbReference type="InterPro" id="IPR019786">
    <property type="entry name" value="Zinc_finger_PHD-type_CS"/>
</dbReference>
<accession>A0A816C224</accession>
<evidence type="ECO:0000256" key="18">
    <source>
        <dbReference type="SAM" id="Coils"/>
    </source>
</evidence>
<gene>
    <name evidence="22" type="ORF">XAT740_LOCUS49800</name>
</gene>
<evidence type="ECO:0000256" key="8">
    <source>
        <dbReference type="ARBA" id="ARBA00023015"/>
    </source>
</evidence>
<keyword evidence="3" id="KW-0479">Metal-binding</keyword>
<dbReference type="InterPro" id="IPR013083">
    <property type="entry name" value="Znf_RING/FYVE/PHD"/>
</dbReference>
<evidence type="ECO:0000256" key="17">
    <source>
        <dbReference type="RuleBase" id="RU000489"/>
    </source>
</evidence>
<keyword evidence="6 17" id="KW-0378">Hydrolase</keyword>
<dbReference type="PANTHER" id="PTHR46174:SF1">
    <property type="entry name" value="CXXC-TYPE ZINC FINGER PROTEIN 1"/>
    <property type="match status" value="1"/>
</dbReference>
<evidence type="ECO:0000313" key="22">
    <source>
        <dbReference type="EMBL" id="CAF1617748.1"/>
    </source>
</evidence>
<keyword evidence="4" id="KW-0227">DNA damage</keyword>
<dbReference type="Pfam" id="PF12269">
    <property type="entry name" value="CpG_bind_C"/>
    <property type="match status" value="1"/>
</dbReference>
<dbReference type="SUPFAM" id="SSF51445">
    <property type="entry name" value="(Trans)glycosidases"/>
    <property type="match status" value="1"/>
</dbReference>
<evidence type="ECO:0000256" key="1">
    <source>
        <dbReference type="ARBA" id="ARBA00004123"/>
    </source>
</evidence>
<dbReference type="InterPro" id="IPR001579">
    <property type="entry name" value="Glyco_hydro_18_chit_AS"/>
</dbReference>
<proteinExistence type="inferred from homology"/>
<dbReference type="Pfam" id="PF09415">
    <property type="entry name" value="CENP-X"/>
    <property type="match status" value="1"/>
</dbReference>
<dbReference type="GO" id="GO:0048188">
    <property type="term" value="C:Set1C/COMPASS complex"/>
    <property type="evidence" value="ECO:0007669"/>
    <property type="project" value="InterPro"/>
</dbReference>
<feature type="compositionally biased region" description="Basic and acidic residues" evidence="19">
    <location>
        <begin position="582"/>
        <end position="591"/>
    </location>
</feature>
<dbReference type="EMBL" id="CAJNOR010007465">
    <property type="protein sequence ID" value="CAF1617748.1"/>
    <property type="molecule type" value="Genomic_DNA"/>
</dbReference>
<keyword evidence="8" id="KW-0805">Transcription regulation</keyword>
<dbReference type="GO" id="GO:0051382">
    <property type="term" value="P:kinetochore assembly"/>
    <property type="evidence" value="ECO:0007669"/>
    <property type="project" value="InterPro"/>
</dbReference>
<feature type="compositionally biased region" description="Low complexity" evidence="19">
    <location>
        <begin position="421"/>
        <end position="433"/>
    </location>
</feature>
<evidence type="ECO:0000256" key="10">
    <source>
        <dbReference type="ARBA" id="ARBA00023157"/>
    </source>
</evidence>
<dbReference type="Gene3D" id="3.10.50.10">
    <property type="match status" value="1"/>
</dbReference>
<feature type="domain" description="PHD-type" evidence="20">
    <location>
        <begin position="439"/>
        <end position="489"/>
    </location>
</feature>
<protein>
    <recommendedName>
        <fullName evidence="15">CXXC-type zinc finger protein 1</fullName>
    </recommendedName>
</protein>
<evidence type="ECO:0000256" key="7">
    <source>
        <dbReference type="ARBA" id="ARBA00022833"/>
    </source>
</evidence>
<evidence type="ECO:0000256" key="3">
    <source>
        <dbReference type="ARBA" id="ARBA00022723"/>
    </source>
</evidence>
<evidence type="ECO:0000256" key="13">
    <source>
        <dbReference type="ARBA" id="ARBA00023242"/>
    </source>
</evidence>
<evidence type="ECO:0000256" key="12">
    <source>
        <dbReference type="ARBA" id="ARBA00023204"/>
    </source>
</evidence>
<keyword evidence="14 17" id="KW-0326">Glycosidase</keyword>
<dbReference type="Proteomes" id="UP000663828">
    <property type="component" value="Unassembled WGS sequence"/>
</dbReference>
<feature type="compositionally biased region" description="Polar residues" evidence="19">
    <location>
        <begin position="595"/>
        <end position="604"/>
    </location>
</feature>
<dbReference type="GO" id="GO:0008270">
    <property type="term" value="F:zinc ion binding"/>
    <property type="evidence" value="ECO:0007669"/>
    <property type="project" value="UniProtKB-KW"/>
</dbReference>
<dbReference type="GO" id="GO:0004568">
    <property type="term" value="F:chitinase activity"/>
    <property type="evidence" value="ECO:0007669"/>
    <property type="project" value="UniProtKB-ARBA"/>
</dbReference>
<dbReference type="InterPro" id="IPR022056">
    <property type="entry name" value="CpG-bd_C"/>
</dbReference>
<dbReference type="GO" id="GO:0005975">
    <property type="term" value="P:carbohydrate metabolic process"/>
    <property type="evidence" value="ECO:0007669"/>
    <property type="project" value="InterPro"/>
</dbReference>
<comment type="similarity">
    <text evidence="2">Belongs to the CENP-X/MHF2 family.</text>
</comment>
<keyword evidence="18" id="KW-0175">Coiled coil</keyword>